<sequence>MSGGSWNYLFCKDVDELMNGSSTELLQDMVDRLNSAGFKDVAQDTQRLVEYIKSARIRIETLFEALSPVFKAVEWFDSGDWGEETLNNEILKYRNARLDSYNKAIDDLTTNITERFSRMAMSSGLPTEGATWENAIRQVKQIAEKLKGAKQNED</sequence>
<organism evidence="1">
    <name type="scientific">virus sp. ctpeS3</name>
    <dbReference type="NCBI Taxonomy" id="2826815"/>
    <lineage>
        <taxon>Viruses</taxon>
    </lineage>
</organism>
<reference evidence="1" key="1">
    <citation type="journal article" date="2021" name="Proc. Natl. Acad. Sci. U.S.A.">
        <title>A Catalog of Tens of Thousands of Viruses from Human Metagenomes Reveals Hidden Associations with Chronic Diseases.</title>
        <authorList>
            <person name="Tisza M.J."/>
            <person name="Buck C.B."/>
        </authorList>
    </citation>
    <scope>NUCLEOTIDE SEQUENCE</scope>
    <source>
        <strain evidence="1">CtpeS3</strain>
    </source>
</reference>
<dbReference type="EMBL" id="BK015845">
    <property type="protein sequence ID" value="DAE27794.1"/>
    <property type="molecule type" value="Genomic_DNA"/>
</dbReference>
<evidence type="ECO:0000313" key="1">
    <source>
        <dbReference type="EMBL" id="DAE27794.1"/>
    </source>
</evidence>
<accession>A0A8S5R9G9</accession>
<protein>
    <submittedName>
        <fullName evidence="1">Uncharacterized protein</fullName>
    </submittedName>
</protein>
<name>A0A8S5R9G9_9VIRU</name>
<proteinExistence type="predicted"/>